<evidence type="ECO:0000313" key="5">
    <source>
        <dbReference type="EMBL" id="QKJ65366.1"/>
    </source>
</evidence>
<dbReference type="Gene3D" id="1.10.287.70">
    <property type="match status" value="1"/>
</dbReference>
<reference evidence="5 6" key="1">
    <citation type="submission" date="2020-05" db="EMBL/GenBank/DDBJ databases">
        <title>Complete genome sequence of Deefgea sp. D17.</title>
        <authorList>
            <person name="Bae J.-W."/>
            <person name="Han J.E."/>
        </authorList>
    </citation>
    <scope>NUCLEOTIDE SEQUENCE [LARGE SCALE GENOMIC DNA]</scope>
    <source>
        <strain evidence="5 6">D17</strain>
    </source>
</reference>
<evidence type="ECO:0000256" key="2">
    <source>
        <dbReference type="SAM" id="Phobius"/>
    </source>
</evidence>
<dbReference type="KEGG" id="dee:HQN60_00640"/>
<dbReference type="RefSeq" id="WP_173531876.1">
    <property type="nucleotide sequence ID" value="NZ_CP054143.1"/>
</dbReference>
<keyword evidence="2" id="KW-0472">Membrane</keyword>
<feature type="transmembrane region" description="Helical" evidence="2">
    <location>
        <begin position="47"/>
        <end position="70"/>
    </location>
</feature>
<accession>A0A6M8SQ30</accession>
<feature type="domain" description="Potassium channel" evidence="4">
    <location>
        <begin position="19"/>
        <end position="95"/>
    </location>
</feature>
<dbReference type="InterPro" id="IPR036291">
    <property type="entry name" value="NAD(P)-bd_dom_sf"/>
</dbReference>
<keyword evidence="2" id="KW-1133">Transmembrane helix</keyword>
<feature type="transmembrane region" description="Helical" evidence="2">
    <location>
        <begin position="77"/>
        <end position="99"/>
    </location>
</feature>
<dbReference type="PANTHER" id="PTHR43833">
    <property type="entry name" value="POTASSIUM CHANNEL PROTEIN 2-RELATED-RELATED"/>
    <property type="match status" value="1"/>
</dbReference>
<dbReference type="InterPro" id="IPR013099">
    <property type="entry name" value="K_chnl_dom"/>
</dbReference>
<evidence type="ECO:0000259" key="3">
    <source>
        <dbReference type="Pfam" id="PF02254"/>
    </source>
</evidence>
<dbReference type="Pfam" id="PF02254">
    <property type="entry name" value="TrkA_N"/>
    <property type="match status" value="2"/>
</dbReference>
<gene>
    <name evidence="5" type="ORF">HQN60_00640</name>
</gene>
<keyword evidence="6" id="KW-1185">Reference proteome</keyword>
<protein>
    <submittedName>
        <fullName evidence="5">NAD-binding protein</fullName>
    </submittedName>
</protein>
<dbReference type="Gene3D" id="3.40.50.720">
    <property type="entry name" value="NAD(P)-binding Rossmann-like Domain"/>
    <property type="match status" value="2"/>
</dbReference>
<organism evidence="5 6">
    <name type="scientific">Deefgea piscis</name>
    <dbReference type="NCBI Taxonomy" id="2739061"/>
    <lineage>
        <taxon>Bacteria</taxon>
        <taxon>Pseudomonadati</taxon>
        <taxon>Pseudomonadota</taxon>
        <taxon>Betaproteobacteria</taxon>
        <taxon>Neisseriales</taxon>
        <taxon>Chitinibacteraceae</taxon>
        <taxon>Deefgea</taxon>
    </lineage>
</organism>
<dbReference type="EMBL" id="CP054143">
    <property type="protein sequence ID" value="QKJ65366.1"/>
    <property type="molecule type" value="Genomic_DNA"/>
</dbReference>
<dbReference type="InterPro" id="IPR050721">
    <property type="entry name" value="Trk_Ktr_HKT_K-transport"/>
</dbReference>
<dbReference type="SUPFAM" id="SSF51735">
    <property type="entry name" value="NAD(P)-binding Rossmann-fold domains"/>
    <property type="match status" value="2"/>
</dbReference>
<comment type="subcellular location">
    <subcellularLocation>
        <location evidence="1">Cell membrane</location>
        <topology evidence="1">Multi-pass membrane protein</topology>
    </subcellularLocation>
</comment>
<evidence type="ECO:0000313" key="6">
    <source>
        <dbReference type="Proteomes" id="UP000504844"/>
    </source>
</evidence>
<feature type="transmembrane region" description="Helical" evidence="2">
    <location>
        <begin position="12"/>
        <end position="35"/>
    </location>
</feature>
<dbReference type="AlphaFoldDB" id="A0A6M8SQ30"/>
<dbReference type="GO" id="GO:0005886">
    <property type="term" value="C:plasma membrane"/>
    <property type="evidence" value="ECO:0007669"/>
    <property type="project" value="UniProtKB-SubCell"/>
</dbReference>
<name>A0A6M8SQ30_9NEIS</name>
<evidence type="ECO:0000259" key="4">
    <source>
        <dbReference type="Pfam" id="PF07885"/>
    </source>
</evidence>
<feature type="domain" description="RCK N-terminal" evidence="3">
    <location>
        <begin position="291"/>
        <end position="391"/>
    </location>
</feature>
<evidence type="ECO:0000256" key="1">
    <source>
        <dbReference type="ARBA" id="ARBA00004651"/>
    </source>
</evidence>
<feature type="domain" description="RCK N-terminal" evidence="3">
    <location>
        <begin position="126"/>
        <end position="246"/>
    </location>
</feature>
<dbReference type="Proteomes" id="UP000504844">
    <property type="component" value="Chromosome"/>
</dbReference>
<sequence>MPNIFFLMLRRLRTPIITLILIYAISVFGLVLIPGVDNAGQPYRMDFFHAIYFISYTATTIGFGEIPYAFTSAQRMWVLVCIYLAVIGWTYALSSIFALSRDQALAKALQYTRFSSKVKRMNEPFYLICGYGQTGRILCEVLDTQDIRFVVIDQREERINEVALADYHFDAPFHAGDAANPELLKVAGLSHPRCIGVLGITGNENTNLSIAITAYVLRPKLLSICRSKNQEISDNMASFGTNKVINMFEAVGQQFQLAMHAPAVSHLRKILSDFPGNPFPPSIKPPKGHWVIVGYGRFGRSIHKALSQEGISVHIIDPDPQPELDPQIYHKALGVDAASLKTAGIEHAVGLFVCHDDDANNLSSLATARAINPALFIVARQNLATNHLLFKAFAPSFISIRSEVVAHEALRAMANPLLAQFVLTLVTKEDEWARQLTSDIENLCQGIVPEHWTVRLNAKNPAAVQAFLARPLPALQIKHFYHSVIDHGRPLQCIALLRRHGEKDILLPKAEDTLRFGDELLFIGDHHAQQSHQAMCSEVSLMEYARTGAEQPQSWIFRKIAAWQERI</sequence>
<keyword evidence="2" id="KW-0812">Transmembrane</keyword>
<dbReference type="SUPFAM" id="SSF81324">
    <property type="entry name" value="Voltage-gated potassium channels"/>
    <property type="match status" value="1"/>
</dbReference>
<dbReference type="GO" id="GO:0006813">
    <property type="term" value="P:potassium ion transport"/>
    <property type="evidence" value="ECO:0007669"/>
    <property type="project" value="InterPro"/>
</dbReference>
<dbReference type="InterPro" id="IPR003148">
    <property type="entry name" value="RCK_N"/>
</dbReference>
<proteinExistence type="predicted"/>
<dbReference type="Pfam" id="PF07885">
    <property type="entry name" value="Ion_trans_2"/>
    <property type="match status" value="1"/>
</dbReference>